<protein>
    <submittedName>
        <fullName evidence="2">Uncharacterized protein</fullName>
    </submittedName>
</protein>
<dbReference type="EMBL" id="CAAALY010011089">
    <property type="protein sequence ID" value="VEL11181.1"/>
    <property type="molecule type" value="Genomic_DNA"/>
</dbReference>
<evidence type="ECO:0000256" key="1">
    <source>
        <dbReference type="SAM" id="MobiDB-lite"/>
    </source>
</evidence>
<feature type="compositionally biased region" description="Polar residues" evidence="1">
    <location>
        <begin position="32"/>
        <end position="72"/>
    </location>
</feature>
<sequence length="151" mass="15702">MAAEAARSPVIEGNQTSTALVHCNHSGLSLGPSLTPNQAPNRQQQTRGLDNSNQNIPPLQPRQSPSATSLASIPQDEDFRITTSLRNSIVCAIGGSSTSLGVSTGPMPEMTTISGARGNECGSGSLVSSRRRFNSNILLSEAEVEAVEVSA</sequence>
<organism evidence="2 3">
    <name type="scientific">Protopolystoma xenopodis</name>
    <dbReference type="NCBI Taxonomy" id="117903"/>
    <lineage>
        <taxon>Eukaryota</taxon>
        <taxon>Metazoa</taxon>
        <taxon>Spiralia</taxon>
        <taxon>Lophotrochozoa</taxon>
        <taxon>Platyhelminthes</taxon>
        <taxon>Monogenea</taxon>
        <taxon>Polyopisthocotylea</taxon>
        <taxon>Polystomatidea</taxon>
        <taxon>Polystomatidae</taxon>
        <taxon>Protopolystoma</taxon>
    </lineage>
</organism>
<proteinExistence type="predicted"/>
<evidence type="ECO:0000313" key="3">
    <source>
        <dbReference type="Proteomes" id="UP000784294"/>
    </source>
</evidence>
<evidence type="ECO:0000313" key="2">
    <source>
        <dbReference type="EMBL" id="VEL11181.1"/>
    </source>
</evidence>
<gene>
    <name evidence="2" type="ORF">PXEA_LOCUS4621</name>
</gene>
<comment type="caution">
    <text evidence="2">The sequence shown here is derived from an EMBL/GenBank/DDBJ whole genome shotgun (WGS) entry which is preliminary data.</text>
</comment>
<dbReference type="AlphaFoldDB" id="A0A448WGI7"/>
<name>A0A448WGI7_9PLAT</name>
<reference evidence="2" key="1">
    <citation type="submission" date="2018-11" db="EMBL/GenBank/DDBJ databases">
        <authorList>
            <consortium name="Pathogen Informatics"/>
        </authorList>
    </citation>
    <scope>NUCLEOTIDE SEQUENCE</scope>
</reference>
<keyword evidence="3" id="KW-1185">Reference proteome</keyword>
<accession>A0A448WGI7</accession>
<dbReference type="Proteomes" id="UP000784294">
    <property type="component" value="Unassembled WGS sequence"/>
</dbReference>
<feature type="region of interest" description="Disordered" evidence="1">
    <location>
        <begin position="25"/>
        <end position="75"/>
    </location>
</feature>